<comment type="caution">
    <text evidence="1">The sequence shown here is derived from an EMBL/GenBank/DDBJ whole genome shotgun (WGS) entry which is preliminary data.</text>
</comment>
<evidence type="ECO:0000313" key="2">
    <source>
        <dbReference type="Proteomes" id="UP001519460"/>
    </source>
</evidence>
<dbReference type="Proteomes" id="UP001519460">
    <property type="component" value="Unassembled WGS sequence"/>
</dbReference>
<sequence>MTWLDAYSFVASCNTDDATLSAHRACRISYTSLAVVGVATLKPFNPFVCGM</sequence>
<accession>A0ABD0LAG5</accession>
<keyword evidence="2" id="KW-1185">Reference proteome</keyword>
<gene>
    <name evidence="1" type="ORF">BaRGS_00012431</name>
</gene>
<protein>
    <submittedName>
        <fullName evidence="1">Uncharacterized protein</fullName>
    </submittedName>
</protein>
<evidence type="ECO:0000313" key="1">
    <source>
        <dbReference type="EMBL" id="KAK7496266.1"/>
    </source>
</evidence>
<name>A0ABD0LAG5_9CAEN</name>
<organism evidence="1 2">
    <name type="scientific">Batillaria attramentaria</name>
    <dbReference type="NCBI Taxonomy" id="370345"/>
    <lineage>
        <taxon>Eukaryota</taxon>
        <taxon>Metazoa</taxon>
        <taxon>Spiralia</taxon>
        <taxon>Lophotrochozoa</taxon>
        <taxon>Mollusca</taxon>
        <taxon>Gastropoda</taxon>
        <taxon>Caenogastropoda</taxon>
        <taxon>Sorbeoconcha</taxon>
        <taxon>Cerithioidea</taxon>
        <taxon>Batillariidae</taxon>
        <taxon>Batillaria</taxon>
    </lineage>
</organism>
<dbReference type="AlphaFoldDB" id="A0ABD0LAG5"/>
<dbReference type="EMBL" id="JACVVK020000068">
    <property type="protein sequence ID" value="KAK7496266.1"/>
    <property type="molecule type" value="Genomic_DNA"/>
</dbReference>
<feature type="non-terminal residue" evidence="1">
    <location>
        <position position="51"/>
    </location>
</feature>
<proteinExistence type="predicted"/>
<reference evidence="1 2" key="1">
    <citation type="journal article" date="2023" name="Sci. Data">
        <title>Genome assembly of the Korean intertidal mud-creeper Batillaria attramentaria.</title>
        <authorList>
            <person name="Patra A.K."/>
            <person name="Ho P.T."/>
            <person name="Jun S."/>
            <person name="Lee S.J."/>
            <person name="Kim Y."/>
            <person name="Won Y.J."/>
        </authorList>
    </citation>
    <scope>NUCLEOTIDE SEQUENCE [LARGE SCALE GENOMIC DNA]</scope>
    <source>
        <strain evidence="1">Wonlab-2016</strain>
    </source>
</reference>